<evidence type="ECO:0000256" key="5">
    <source>
        <dbReference type="ARBA" id="ARBA00023136"/>
    </source>
</evidence>
<proteinExistence type="inferred from homology"/>
<keyword evidence="3 6" id="KW-0812">Transmembrane</keyword>
<dbReference type="InterPro" id="IPR005498">
    <property type="entry name" value="T4SS_VirB10/TraB/TrbI"/>
</dbReference>
<keyword evidence="8" id="KW-1185">Reference proteome</keyword>
<evidence type="ECO:0000313" key="7">
    <source>
        <dbReference type="EMBL" id="MBA2932606.1"/>
    </source>
</evidence>
<evidence type="ECO:0000256" key="2">
    <source>
        <dbReference type="ARBA" id="ARBA00010265"/>
    </source>
</evidence>
<keyword evidence="5 6" id="KW-0472">Membrane</keyword>
<dbReference type="Pfam" id="PF03743">
    <property type="entry name" value="TrbI"/>
    <property type="match status" value="1"/>
</dbReference>
<dbReference type="RefSeq" id="WP_160364717.1">
    <property type="nucleotide sequence ID" value="NZ_JACEIB010000001.1"/>
</dbReference>
<dbReference type="GO" id="GO:0016020">
    <property type="term" value="C:membrane"/>
    <property type="evidence" value="ECO:0007669"/>
    <property type="project" value="UniProtKB-SubCell"/>
</dbReference>
<gene>
    <name evidence="7" type="ORF">HZF05_00730</name>
</gene>
<accession>A0A838L302</accession>
<comment type="subcellular location">
    <subcellularLocation>
        <location evidence="1">Membrane</location>
        <topology evidence="1">Single-pass membrane protein</topology>
    </subcellularLocation>
</comment>
<sequence>MSGDEPSSPDIRPMVASPPGNRGVWAFAGVAVVSAGLLFYTLEARRTSALASIAVPTNVPAGTMISSPPDIQIPPAEDAAEDIQSSAQGSMASAMLGVPAAVPRPIRTASTPMAMPPEPSPYVPPMPPEARQTASPPFDGGSQAVVFNGATAGPTPNVGGQTGLKQGERVNATTFQNPSTTIPMGTVIQAVLETALDSNHAGFARALVSKDVYGFDGTKILVPKGSRLIGEYKADISAGQNRALVQWQRLMRPDGVIIDLDSPSADPLGRAGIKGKVNGHFFERFSGAILQSALDIGVQLASQHVERDTVVLALPGTSSITPTVSPDKVQRTLTVKEGTSVSVFVSRDLDFSSVTQ</sequence>
<name>A0A838L302_9SPHN</name>
<reference evidence="7 8" key="1">
    <citation type="submission" date="2020-07" db="EMBL/GenBank/DDBJ databases">
        <authorList>
            <person name="Sun Q."/>
        </authorList>
    </citation>
    <scope>NUCLEOTIDE SEQUENCE [LARGE SCALE GENOMIC DNA]</scope>
    <source>
        <strain evidence="7 8">CGMCC 1.13654</strain>
    </source>
</reference>
<dbReference type="Proteomes" id="UP000570166">
    <property type="component" value="Unassembled WGS sequence"/>
</dbReference>
<evidence type="ECO:0000256" key="4">
    <source>
        <dbReference type="ARBA" id="ARBA00022989"/>
    </source>
</evidence>
<comment type="caution">
    <text evidence="7">The sequence shown here is derived from an EMBL/GenBank/DDBJ whole genome shotgun (WGS) entry which is preliminary data.</text>
</comment>
<feature type="transmembrane region" description="Helical" evidence="6">
    <location>
        <begin position="23"/>
        <end position="42"/>
    </location>
</feature>
<comment type="similarity">
    <text evidence="2">Belongs to the TrbI/VirB10 family.</text>
</comment>
<organism evidence="7 8">
    <name type="scientific">Sphingomonas chungangi</name>
    <dbReference type="NCBI Taxonomy" id="2683589"/>
    <lineage>
        <taxon>Bacteria</taxon>
        <taxon>Pseudomonadati</taxon>
        <taxon>Pseudomonadota</taxon>
        <taxon>Alphaproteobacteria</taxon>
        <taxon>Sphingomonadales</taxon>
        <taxon>Sphingomonadaceae</taxon>
        <taxon>Sphingomonas</taxon>
    </lineage>
</organism>
<evidence type="ECO:0000256" key="1">
    <source>
        <dbReference type="ARBA" id="ARBA00004167"/>
    </source>
</evidence>
<evidence type="ECO:0000256" key="6">
    <source>
        <dbReference type="SAM" id="Phobius"/>
    </source>
</evidence>
<protein>
    <submittedName>
        <fullName evidence="7">TrbI/VirB10 family protein</fullName>
    </submittedName>
</protein>
<dbReference type="InterPro" id="IPR042217">
    <property type="entry name" value="T4SS_VirB10/TrbI"/>
</dbReference>
<dbReference type="Gene3D" id="2.40.128.260">
    <property type="entry name" value="Type IV secretion system, VirB10/TraB/TrbI"/>
    <property type="match status" value="1"/>
</dbReference>
<evidence type="ECO:0000313" key="8">
    <source>
        <dbReference type="Proteomes" id="UP000570166"/>
    </source>
</evidence>
<keyword evidence="4 6" id="KW-1133">Transmembrane helix</keyword>
<evidence type="ECO:0000256" key="3">
    <source>
        <dbReference type="ARBA" id="ARBA00022692"/>
    </source>
</evidence>
<dbReference type="CDD" id="cd16429">
    <property type="entry name" value="VirB10"/>
    <property type="match status" value="1"/>
</dbReference>
<dbReference type="EMBL" id="JACEIB010000001">
    <property type="protein sequence ID" value="MBA2932606.1"/>
    <property type="molecule type" value="Genomic_DNA"/>
</dbReference>
<dbReference type="AlphaFoldDB" id="A0A838L302"/>